<reference evidence="2 3" key="1">
    <citation type="submission" date="2021-08" db="EMBL/GenBank/DDBJ databases">
        <authorList>
            <person name="Tuo L."/>
        </authorList>
    </citation>
    <scope>NUCLEOTIDE SEQUENCE [LARGE SCALE GENOMIC DNA]</scope>
    <source>
        <strain evidence="2 3">JCM 31229</strain>
    </source>
</reference>
<dbReference type="Pfam" id="PF09912">
    <property type="entry name" value="DUF2141"/>
    <property type="match status" value="1"/>
</dbReference>
<gene>
    <name evidence="2" type="ORF">K7G82_26795</name>
</gene>
<evidence type="ECO:0000256" key="1">
    <source>
        <dbReference type="SAM" id="SignalP"/>
    </source>
</evidence>
<feature type="signal peptide" evidence="1">
    <location>
        <begin position="1"/>
        <end position="25"/>
    </location>
</feature>
<proteinExistence type="predicted"/>
<sequence length="170" mass="17518">MFKVSAVIALALGTAALPFAAPAAAAPIGPFAAACAGGGPAVIARVSGLKTRTGTVRVQLYANNPATFLEKKAYLQRVDVPARANVMDICVPVPKEGRYAISVRHDVNGDGKSDRGDGGGFSGNPDVSLMDLLSKRKPNLSRVAFSVGGGAQVVPVTLRYVQGLSFRPIA</sequence>
<evidence type="ECO:0000313" key="2">
    <source>
        <dbReference type="EMBL" id="MBY8825938.1"/>
    </source>
</evidence>
<keyword evidence="3" id="KW-1185">Reference proteome</keyword>
<accession>A0ABS7PX56</accession>
<comment type="caution">
    <text evidence="2">The sequence shown here is derived from an EMBL/GenBank/DDBJ whole genome shotgun (WGS) entry which is preliminary data.</text>
</comment>
<feature type="chain" id="PRO_5047054674" evidence="1">
    <location>
        <begin position="26"/>
        <end position="170"/>
    </location>
</feature>
<protein>
    <submittedName>
        <fullName evidence="2">DUF2141 domain-containing protein</fullName>
    </submittedName>
</protein>
<dbReference type="RefSeq" id="WP_222993120.1">
    <property type="nucleotide sequence ID" value="NZ_JAINVV010000014.1"/>
</dbReference>
<evidence type="ECO:0000313" key="3">
    <source>
        <dbReference type="Proteomes" id="UP000706039"/>
    </source>
</evidence>
<keyword evidence="1" id="KW-0732">Signal</keyword>
<organism evidence="2 3">
    <name type="scientific">Sphingomonas colocasiae</name>
    <dbReference type="NCBI Taxonomy" id="1848973"/>
    <lineage>
        <taxon>Bacteria</taxon>
        <taxon>Pseudomonadati</taxon>
        <taxon>Pseudomonadota</taxon>
        <taxon>Alphaproteobacteria</taxon>
        <taxon>Sphingomonadales</taxon>
        <taxon>Sphingomonadaceae</taxon>
        <taxon>Sphingomonas</taxon>
    </lineage>
</organism>
<dbReference type="InterPro" id="IPR018673">
    <property type="entry name" value="DUF2141"/>
</dbReference>
<dbReference type="EMBL" id="JAINVV010000014">
    <property type="protein sequence ID" value="MBY8825938.1"/>
    <property type="molecule type" value="Genomic_DNA"/>
</dbReference>
<dbReference type="Proteomes" id="UP000706039">
    <property type="component" value="Unassembled WGS sequence"/>
</dbReference>
<name>A0ABS7PX56_9SPHN</name>
<dbReference type="PROSITE" id="PS51257">
    <property type="entry name" value="PROKAR_LIPOPROTEIN"/>
    <property type="match status" value="1"/>
</dbReference>